<evidence type="ECO:0000256" key="1">
    <source>
        <dbReference type="ARBA" id="ARBA00010879"/>
    </source>
</evidence>
<dbReference type="Pfam" id="PF17919">
    <property type="entry name" value="RT_RNaseH_2"/>
    <property type="match status" value="1"/>
</dbReference>
<dbReference type="CDD" id="cd01647">
    <property type="entry name" value="RT_LTR"/>
    <property type="match status" value="1"/>
</dbReference>
<dbReference type="Gene3D" id="3.30.70.270">
    <property type="match status" value="2"/>
</dbReference>
<dbReference type="Pfam" id="PF00078">
    <property type="entry name" value="RVT_1"/>
    <property type="match status" value="1"/>
</dbReference>
<evidence type="ECO:0000256" key="3">
    <source>
        <dbReference type="ARBA" id="ARBA00023268"/>
    </source>
</evidence>
<feature type="domain" description="Reverse transcriptase" evidence="4">
    <location>
        <begin position="1"/>
        <end position="164"/>
    </location>
</feature>
<dbReference type="InterPro" id="IPR041577">
    <property type="entry name" value="RT_RNaseH_2"/>
</dbReference>
<dbReference type="Gene3D" id="3.10.20.370">
    <property type="match status" value="1"/>
</dbReference>
<protein>
    <recommendedName>
        <fullName evidence="2">ribonuclease H</fullName>
        <ecNumber evidence="2">3.1.26.4</ecNumber>
    </recommendedName>
</protein>
<proteinExistence type="inferred from homology"/>
<evidence type="ECO:0000256" key="2">
    <source>
        <dbReference type="ARBA" id="ARBA00012180"/>
    </source>
</evidence>
<dbReference type="InterPro" id="IPR043128">
    <property type="entry name" value="Rev_trsase/Diguanyl_cyclase"/>
</dbReference>
<comment type="caution">
    <text evidence="5">The sequence shown here is derived from an EMBL/GenBank/DDBJ whole genome shotgun (WGS) entry which is preliminary data.</text>
</comment>
<gene>
    <name evidence="5" type="ORF">QTP70_034744</name>
</gene>
<dbReference type="AlphaFoldDB" id="A0AAE0UR92"/>
<dbReference type="InterPro" id="IPR050951">
    <property type="entry name" value="Retrovirus_Pol_polyprotein"/>
</dbReference>
<dbReference type="EMBL" id="JAUCMX010000020">
    <property type="protein sequence ID" value="KAK3515873.1"/>
    <property type="molecule type" value="Genomic_DNA"/>
</dbReference>
<dbReference type="PANTHER" id="PTHR37984">
    <property type="entry name" value="PROTEIN CBG26694"/>
    <property type="match status" value="1"/>
</dbReference>
<evidence type="ECO:0000259" key="4">
    <source>
        <dbReference type="PROSITE" id="PS50878"/>
    </source>
</evidence>
<dbReference type="Gene3D" id="3.10.10.10">
    <property type="entry name" value="HIV Type 1 Reverse Transcriptase, subunit A, domain 1"/>
    <property type="match status" value="1"/>
</dbReference>
<dbReference type="EC" id="3.1.26.4" evidence="2"/>
<comment type="similarity">
    <text evidence="1">Belongs to the beta type-B retroviral polymerase family. HERV class-II K(HML-2) pol subfamily.</text>
</comment>
<keyword evidence="6" id="KW-1185">Reference proteome</keyword>
<name>A0AAE0UR92_9TELE</name>
<dbReference type="Proteomes" id="UP001274896">
    <property type="component" value="Unassembled WGS sequence"/>
</dbReference>
<dbReference type="InterPro" id="IPR043502">
    <property type="entry name" value="DNA/RNA_pol_sf"/>
</dbReference>
<dbReference type="GO" id="GO:0004523">
    <property type="term" value="F:RNA-DNA hybrid ribonuclease activity"/>
    <property type="evidence" value="ECO:0007669"/>
    <property type="project" value="UniProtKB-EC"/>
</dbReference>
<keyword evidence="3" id="KW-0511">Multifunctional enzyme</keyword>
<reference evidence="5" key="1">
    <citation type="submission" date="2023-06" db="EMBL/GenBank/DDBJ databases">
        <title>Male Hemibagrus guttatus genome.</title>
        <authorList>
            <person name="Bian C."/>
        </authorList>
    </citation>
    <scope>NUCLEOTIDE SEQUENCE</scope>
    <source>
        <strain evidence="5">Male_cb2023</strain>
        <tissue evidence="5">Muscle</tissue>
    </source>
</reference>
<dbReference type="PANTHER" id="PTHR37984:SF5">
    <property type="entry name" value="PROTEIN NYNRIN-LIKE"/>
    <property type="match status" value="1"/>
</dbReference>
<evidence type="ECO:0000313" key="5">
    <source>
        <dbReference type="EMBL" id="KAK3515873.1"/>
    </source>
</evidence>
<dbReference type="InterPro" id="IPR000477">
    <property type="entry name" value="RT_dom"/>
</dbReference>
<dbReference type="FunFam" id="3.30.70.270:FF:000020">
    <property type="entry name" value="Transposon Tf2-6 polyprotein-like Protein"/>
    <property type="match status" value="1"/>
</dbReference>
<evidence type="ECO:0000313" key="6">
    <source>
        <dbReference type="Proteomes" id="UP001274896"/>
    </source>
</evidence>
<sequence length="365" mass="42317">MEPLEEGKALNWASTVWDADPQICTSYTYFAGVVREVFKTGQGAKYFTKLGLCSEYNLIRIREGDEWKTAFHTIHGHYEYLIMPFGLTNAPAVFQSLINEVFQDMLNRNIIAYIDDILIYSTSFDEHVRHVQVVLTFLQHHQLYVKLEKCKFHRTTIKFLGYVISQQGVEMDLSKVHTVMEWPEPTTVKELQCFLEFANFYRRFIRNYSTVAGSLTSLLKGKHKKLTWNDLAREAFVRLKANFIMAPILWHPDPDLLFVVEVDVSSCDIGAVLSQRHGVPSKLHPCAFYSQKLTVAEANYNVGNRKLLSIKAALEEWRHWLDGARHPFLVLMDHRNLEYIRGAKVGLLLYQVSVFRDIPPRIQEQ</sequence>
<organism evidence="5 6">
    <name type="scientific">Hemibagrus guttatus</name>
    <dbReference type="NCBI Taxonomy" id="175788"/>
    <lineage>
        <taxon>Eukaryota</taxon>
        <taxon>Metazoa</taxon>
        <taxon>Chordata</taxon>
        <taxon>Craniata</taxon>
        <taxon>Vertebrata</taxon>
        <taxon>Euteleostomi</taxon>
        <taxon>Actinopterygii</taxon>
        <taxon>Neopterygii</taxon>
        <taxon>Teleostei</taxon>
        <taxon>Ostariophysi</taxon>
        <taxon>Siluriformes</taxon>
        <taxon>Bagridae</taxon>
        <taxon>Hemibagrus</taxon>
    </lineage>
</organism>
<accession>A0AAE0UR92</accession>
<dbReference type="SUPFAM" id="SSF56672">
    <property type="entry name" value="DNA/RNA polymerases"/>
    <property type="match status" value="1"/>
</dbReference>
<dbReference type="PROSITE" id="PS50878">
    <property type="entry name" value="RT_POL"/>
    <property type="match status" value="1"/>
</dbReference>